<evidence type="ECO:0000256" key="5">
    <source>
        <dbReference type="ARBA" id="ARBA00023187"/>
    </source>
</evidence>
<organism evidence="8 9">
    <name type="scientific">Eremothecium sinecaudum</name>
    <dbReference type="NCBI Taxonomy" id="45286"/>
    <lineage>
        <taxon>Eukaryota</taxon>
        <taxon>Fungi</taxon>
        <taxon>Dikarya</taxon>
        <taxon>Ascomycota</taxon>
        <taxon>Saccharomycotina</taxon>
        <taxon>Saccharomycetes</taxon>
        <taxon>Saccharomycetales</taxon>
        <taxon>Saccharomycetaceae</taxon>
        <taxon>Eremothecium</taxon>
    </lineage>
</organism>
<sequence>MSRNVDKANSVLVRYQELQAEQAGGYKDYSRFKRPTKVNKVTKLDEAQRWRAEVVKDIGNKITQIHDPSLNDLQIEELNDELNRLFYEKLRWETHIRKVLKGPDYRKMKKGLNTTGGRILNGTRYFGRALELPAVQELIKQEKEQKRKQLTKAQKHQQLIANVNRWKKELGTNYYGEDITDDILNYEESRGQDLKLDIASAPSDDVPKVIIPQFEDLPTMADVERWLVEKRKKRLQKQLGL</sequence>
<evidence type="ECO:0000256" key="2">
    <source>
        <dbReference type="ARBA" id="ARBA00007002"/>
    </source>
</evidence>
<dbReference type="GeneID" id="28724446"/>
<evidence type="ECO:0000256" key="6">
    <source>
        <dbReference type="ARBA" id="ARBA00023242"/>
    </source>
</evidence>
<keyword evidence="6" id="KW-0539">Nucleus</keyword>
<comment type="subcellular location">
    <subcellularLocation>
        <location evidence="1">Nucleus</location>
    </subcellularLocation>
</comment>
<dbReference type="GO" id="GO:0005684">
    <property type="term" value="C:U2-type spliceosomal complex"/>
    <property type="evidence" value="ECO:0007669"/>
    <property type="project" value="UniProtKB-ARBA"/>
</dbReference>
<dbReference type="FunFam" id="1.10.287.660:FF:000001">
    <property type="entry name" value="pre-mRNA-splicing factor ISY1 homolog"/>
    <property type="match status" value="1"/>
</dbReference>
<keyword evidence="4" id="KW-0507">mRNA processing</keyword>
<dbReference type="InterPro" id="IPR029012">
    <property type="entry name" value="Helix_hairpin_bin_sf"/>
</dbReference>
<gene>
    <name evidence="8" type="ORF">AW171_hschr53103</name>
</gene>
<keyword evidence="5" id="KW-0508">mRNA splicing</keyword>
<evidence type="ECO:0000256" key="7">
    <source>
        <dbReference type="ARBA" id="ARBA00073166"/>
    </source>
</evidence>
<evidence type="ECO:0000313" key="9">
    <source>
        <dbReference type="Proteomes" id="UP000243052"/>
    </source>
</evidence>
<evidence type="ECO:0000256" key="3">
    <source>
        <dbReference type="ARBA" id="ARBA00019194"/>
    </source>
</evidence>
<comment type="similarity">
    <text evidence="2">Belongs to the ISY1 family.</text>
</comment>
<accession>A0A0X8HTJ4</accession>
<dbReference type="GO" id="GO:0071014">
    <property type="term" value="C:post-mRNA release spliceosomal complex"/>
    <property type="evidence" value="ECO:0007669"/>
    <property type="project" value="UniProtKB-ARBA"/>
</dbReference>
<proteinExistence type="inferred from homology"/>
<dbReference type="InterPro" id="IPR037200">
    <property type="entry name" value="Isy1_sf"/>
</dbReference>
<dbReference type="AlphaFoldDB" id="A0A0X8HTJ4"/>
<dbReference type="GO" id="GO:0000350">
    <property type="term" value="P:generation of catalytic spliceosome for second transesterification step"/>
    <property type="evidence" value="ECO:0007669"/>
    <property type="project" value="InterPro"/>
</dbReference>
<dbReference type="EMBL" id="CP014245">
    <property type="protein sequence ID" value="AMD21170.1"/>
    <property type="molecule type" value="Genomic_DNA"/>
</dbReference>
<dbReference type="Gene3D" id="1.10.287.660">
    <property type="entry name" value="Helix hairpin bin"/>
    <property type="match status" value="1"/>
</dbReference>
<dbReference type="OrthoDB" id="1739576at2759"/>
<dbReference type="PANTHER" id="PTHR13021">
    <property type="entry name" value="PRE-MRNA-SPLICING FACTOR ISY1"/>
    <property type="match status" value="1"/>
</dbReference>
<keyword evidence="4" id="KW-0747">Spliceosome</keyword>
<dbReference type="STRING" id="45286.A0A0X8HTJ4"/>
<dbReference type="SUPFAM" id="SSF140102">
    <property type="entry name" value="ISY1 domain-like"/>
    <property type="match status" value="1"/>
</dbReference>
<dbReference type="InterPro" id="IPR009360">
    <property type="entry name" value="Isy1"/>
</dbReference>
<dbReference type="GO" id="GO:0000974">
    <property type="term" value="C:Prp19 complex"/>
    <property type="evidence" value="ECO:0007669"/>
    <property type="project" value="UniProtKB-ARBA"/>
</dbReference>
<evidence type="ECO:0000256" key="4">
    <source>
        <dbReference type="ARBA" id="ARBA00022728"/>
    </source>
</evidence>
<reference evidence="8 9" key="1">
    <citation type="submission" date="2016-01" db="EMBL/GenBank/DDBJ databases">
        <title>Genome sequence of the yeast Holleya sinecauda.</title>
        <authorList>
            <person name="Dietrich F.S."/>
        </authorList>
    </citation>
    <scope>NUCLEOTIDE SEQUENCE [LARGE SCALE GENOMIC DNA]</scope>
    <source>
        <strain evidence="8 9">ATCC 58844</strain>
    </source>
</reference>
<protein>
    <recommendedName>
        <fullName evidence="3">Pre-mRNA-splicing factor ISY1</fullName>
    </recommendedName>
    <alternativeName>
        <fullName evidence="7">Pre-mRNA-splicing factor isy1</fullName>
    </alternativeName>
</protein>
<evidence type="ECO:0000313" key="8">
    <source>
        <dbReference type="EMBL" id="AMD21170.1"/>
    </source>
</evidence>
<dbReference type="Pfam" id="PF06246">
    <property type="entry name" value="Isy1"/>
    <property type="match status" value="1"/>
</dbReference>
<dbReference type="Proteomes" id="UP000243052">
    <property type="component" value="Chromosome v"/>
</dbReference>
<evidence type="ECO:0000256" key="1">
    <source>
        <dbReference type="ARBA" id="ARBA00004123"/>
    </source>
</evidence>
<dbReference type="RefSeq" id="XP_017988166.1">
    <property type="nucleotide sequence ID" value="XM_018132553.1"/>
</dbReference>
<keyword evidence="9" id="KW-1185">Reference proteome</keyword>
<name>A0A0X8HTJ4_9SACH</name>